<keyword evidence="5" id="KW-0547">Nucleotide-binding</keyword>
<feature type="domain" description="Carbohydrate kinase FGGY C-terminal" evidence="13">
    <location>
        <begin position="72"/>
        <end position="262"/>
    </location>
</feature>
<evidence type="ECO:0000256" key="11">
    <source>
        <dbReference type="SAM" id="Phobius"/>
    </source>
</evidence>
<comment type="similarity">
    <text evidence="2 10">Belongs to the FGGY kinase family.</text>
</comment>
<dbReference type="Pfam" id="PF02782">
    <property type="entry name" value="FGGY_C"/>
    <property type="match status" value="1"/>
</dbReference>
<keyword evidence="7" id="KW-0319">Glycerol metabolism</keyword>
<organism evidence="14 15">
    <name type="scientific">Tropilaelaps mercedesae</name>
    <dbReference type="NCBI Taxonomy" id="418985"/>
    <lineage>
        <taxon>Eukaryota</taxon>
        <taxon>Metazoa</taxon>
        <taxon>Ecdysozoa</taxon>
        <taxon>Arthropoda</taxon>
        <taxon>Chelicerata</taxon>
        <taxon>Arachnida</taxon>
        <taxon>Acari</taxon>
        <taxon>Parasitiformes</taxon>
        <taxon>Mesostigmata</taxon>
        <taxon>Gamasina</taxon>
        <taxon>Dermanyssoidea</taxon>
        <taxon>Laelapidae</taxon>
        <taxon>Tropilaelaps</taxon>
    </lineage>
</organism>
<keyword evidence="11" id="KW-0472">Membrane</keyword>
<dbReference type="PANTHER" id="PTHR10196">
    <property type="entry name" value="SUGAR KINASE"/>
    <property type="match status" value="1"/>
</dbReference>
<feature type="transmembrane region" description="Helical" evidence="11">
    <location>
        <begin position="327"/>
        <end position="351"/>
    </location>
</feature>
<dbReference type="GO" id="GO:0004370">
    <property type="term" value="F:glycerol kinase activity"/>
    <property type="evidence" value="ECO:0007669"/>
    <property type="project" value="UniProtKB-EC"/>
</dbReference>
<evidence type="ECO:0000256" key="7">
    <source>
        <dbReference type="ARBA" id="ARBA00022798"/>
    </source>
</evidence>
<dbReference type="AlphaFoldDB" id="A0A1V9X5P3"/>
<evidence type="ECO:0000256" key="5">
    <source>
        <dbReference type="ARBA" id="ARBA00022741"/>
    </source>
</evidence>
<keyword evidence="11" id="KW-0812">Transmembrane</keyword>
<dbReference type="FunCoup" id="A0A1V9X5P3">
    <property type="interactions" value="574"/>
</dbReference>
<dbReference type="PROSITE" id="PS00445">
    <property type="entry name" value="FGGY_KINASES_2"/>
    <property type="match status" value="1"/>
</dbReference>
<dbReference type="UniPathway" id="UPA00618">
    <property type="reaction ID" value="UER00672"/>
</dbReference>
<dbReference type="FunFam" id="3.30.420.40:FF:000108">
    <property type="entry name" value="Glycerol kinase, glycosomal"/>
    <property type="match status" value="1"/>
</dbReference>
<dbReference type="GO" id="GO:0005739">
    <property type="term" value="C:mitochondrion"/>
    <property type="evidence" value="ECO:0007669"/>
    <property type="project" value="TreeGrafter"/>
</dbReference>
<protein>
    <recommendedName>
        <fullName evidence="3">glycerol kinase</fullName>
        <ecNumber evidence="3">2.7.1.30</ecNumber>
    </recommendedName>
    <alternativeName>
        <fullName evidence="9">ATP:glycerol 3-phosphotransferase</fullName>
    </alternativeName>
</protein>
<accession>A0A1V9X5P3</accession>
<dbReference type="GO" id="GO:0019563">
    <property type="term" value="P:glycerol catabolic process"/>
    <property type="evidence" value="ECO:0007669"/>
    <property type="project" value="UniProtKB-UniPathway"/>
</dbReference>
<dbReference type="EC" id="2.7.1.30" evidence="3"/>
<evidence type="ECO:0000256" key="1">
    <source>
        <dbReference type="ARBA" id="ARBA00005190"/>
    </source>
</evidence>
<dbReference type="Pfam" id="PF00370">
    <property type="entry name" value="FGGY_N"/>
    <property type="match status" value="1"/>
</dbReference>
<evidence type="ECO:0000313" key="15">
    <source>
        <dbReference type="Proteomes" id="UP000192247"/>
    </source>
</evidence>
<reference evidence="14 15" key="1">
    <citation type="journal article" date="2017" name="Gigascience">
        <title>Draft genome of the honey bee ectoparasitic mite, Tropilaelaps mercedesae, is shaped by the parasitic life history.</title>
        <authorList>
            <person name="Dong X."/>
            <person name="Armstrong S.D."/>
            <person name="Xia D."/>
            <person name="Makepeace B.L."/>
            <person name="Darby A.C."/>
            <person name="Kadowaki T."/>
        </authorList>
    </citation>
    <scope>NUCLEOTIDE SEQUENCE [LARGE SCALE GENOMIC DNA]</scope>
    <source>
        <strain evidence="14">Wuxi-XJTLU</strain>
    </source>
</reference>
<evidence type="ECO:0000256" key="4">
    <source>
        <dbReference type="ARBA" id="ARBA00022679"/>
    </source>
</evidence>
<dbReference type="SUPFAM" id="SSF53067">
    <property type="entry name" value="Actin-like ATPase domain"/>
    <property type="match status" value="2"/>
</dbReference>
<comment type="pathway">
    <text evidence="1">Polyol metabolism; glycerol degradation via glycerol kinase pathway; sn-glycerol 3-phosphate from glycerol: step 1/1.</text>
</comment>
<dbReference type="STRING" id="418985.A0A1V9X5P3"/>
<evidence type="ECO:0000256" key="9">
    <source>
        <dbReference type="ARBA" id="ARBA00043149"/>
    </source>
</evidence>
<dbReference type="InterPro" id="IPR018484">
    <property type="entry name" value="FGGY_N"/>
</dbReference>
<keyword evidence="15" id="KW-1185">Reference proteome</keyword>
<dbReference type="GO" id="GO:0046167">
    <property type="term" value="P:glycerol-3-phosphate biosynthetic process"/>
    <property type="evidence" value="ECO:0007669"/>
    <property type="project" value="TreeGrafter"/>
</dbReference>
<proteinExistence type="inferred from homology"/>
<evidence type="ECO:0000259" key="13">
    <source>
        <dbReference type="Pfam" id="PF02782"/>
    </source>
</evidence>
<feature type="domain" description="Carbohydrate kinase FGGY N-terminal" evidence="12">
    <location>
        <begin position="1"/>
        <end position="62"/>
    </location>
</feature>
<dbReference type="PANTHER" id="PTHR10196:SF69">
    <property type="entry name" value="GLYCEROL KINASE"/>
    <property type="match status" value="1"/>
</dbReference>
<dbReference type="InParanoid" id="A0A1V9X5P3"/>
<keyword evidence="11" id="KW-1133">Transmembrane helix</keyword>
<name>A0A1V9X5P3_9ACAR</name>
<keyword evidence="4 10" id="KW-0808">Transferase</keyword>
<evidence type="ECO:0000256" key="6">
    <source>
        <dbReference type="ARBA" id="ARBA00022777"/>
    </source>
</evidence>
<evidence type="ECO:0000256" key="2">
    <source>
        <dbReference type="ARBA" id="ARBA00009156"/>
    </source>
</evidence>
<dbReference type="InterPro" id="IPR018483">
    <property type="entry name" value="Carb_kinase_FGGY_CS"/>
</dbReference>
<evidence type="ECO:0000259" key="12">
    <source>
        <dbReference type="Pfam" id="PF00370"/>
    </source>
</evidence>
<keyword evidence="6 10" id="KW-0418">Kinase</keyword>
<evidence type="ECO:0000256" key="8">
    <source>
        <dbReference type="ARBA" id="ARBA00022840"/>
    </source>
</evidence>
<gene>
    <name evidence="14" type="ORF">BIW11_12739</name>
</gene>
<evidence type="ECO:0000256" key="3">
    <source>
        <dbReference type="ARBA" id="ARBA00012099"/>
    </source>
</evidence>
<dbReference type="EMBL" id="MNPL01023493">
    <property type="protein sequence ID" value="OQR68701.1"/>
    <property type="molecule type" value="Genomic_DNA"/>
</dbReference>
<dbReference type="InterPro" id="IPR018485">
    <property type="entry name" value="FGGY_C"/>
</dbReference>
<evidence type="ECO:0000313" key="14">
    <source>
        <dbReference type="EMBL" id="OQR68701.1"/>
    </source>
</evidence>
<dbReference type="GO" id="GO:0006641">
    <property type="term" value="P:triglyceride metabolic process"/>
    <property type="evidence" value="ECO:0007669"/>
    <property type="project" value="TreeGrafter"/>
</dbReference>
<dbReference type="OrthoDB" id="5422795at2759"/>
<dbReference type="Gene3D" id="3.30.420.40">
    <property type="match status" value="2"/>
</dbReference>
<evidence type="ECO:0000256" key="10">
    <source>
        <dbReference type="RuleBase" id="RU003733"/>
    </source>
</evidence>
<comment type="caution">
    <text evidence="14">The sequence shown here is derived from an EMBL/GenBank/DDBJ whole genome shotgun (WGS) entry which is preliminary data.</text>
</comment>
<dbReference type="InterPro" id="IPR043129">
    <property type="entry name" value="ATPase_NBD"/>
</dbReference>
<dbReference type="Proteomes" id="UP000192247">
    <property type="component" value="Unassembled WGS sequence"/>
</dbReference>
<sequence>MLMDIETLKWDPFLLNFFDVPSNILPEIRSSSEIYGRLRAGMPFAGVPISGCLGDQSAALVGQMCFNIGETKCTYGTGGFLLCNTGCERVESTNGLLTTVAYKIGPSSPVCYALEGSVAVAGSAVRWLRDNLGIIQSTDEVQKLALSVKSTHGVYFVPAFSGLYAPYWESSARGVICGLTQFTTKEHIVRATLESVCYQVKEIIECVYADTQVELKKLLVDGGMVKNDALMQLQANILGVNVIRPQMLETTALGAAVAAGLAKGVEVWSLSEMQKLSAVVSDTFEPQIVKQERERKFSRWKQAIERSRHWEDITAVARRKRIMGDQWYRMSALPIGAFLMGAFGMAILASYKTLPIS</sequence>
<keyword evidence="8" id="KW-0067">ATP-binding</keyword>
<dbReference type="GO" id="GO:0005524">
    <property type="term" value="F:ATP binding"/>
    <property type="evidence" value="ECO:0007669"/>
    <property type="project" value="UniProtKB-KW"/>
</dbReference>